<dbReference type="RefSeq" id="WP_107567809.1">
    <property type="nucleotide sequence ID" value="NZ_PYYB01000001.1"/>
</dbReference>
<name>A0A2T4UJC1_9ACTN</name>
<dbReference type="GO" id="GO:0055085">
    <property type="term" value="P:transmembrane transport"/>
    <property type="evidence" value="ECO:0007669"/>
    <property type="project" value="InterPro"/>
</dbReference>
<proteinExistence type="inferred from homology"/>
<protein>
    <submittedName>
        <fullName evidence="9">ABC transporter permease</fullName>
    </submittedName>
</protein>
<keyword evidence="6 7" id="KW-0472">Membrane</keyword>
<dbReference type="Gene3D" id="1.10.3720.10">
    <property type="entry name" value="MetI-like"/>
    <property type="match status" value="1"/>
</dbReference>
<evidence type="ECO:0000256" key="6">
    <source>
        <dbReference type="ARBA" id="ARBA00023136"/>
    </source>
</evidence>
<dbReference type="SUPFAM" id="SSF161098">
    <property type="entry name" value="MetI-like"/>
    <property type="match status" value="1"/>
</dbReference>
<dbReference type="InterPro" id="IPR000515">
    <property type="entry name" value="MetI-like"/>
</dbReference>
<comment type="similarity">
    <text evidence="7">Belongs to the binding-protein-dependent transport system permease family.</text>
</comment>
<feature type="transmembrane region" description="Helical" evidence="7">
    <location>
        <begin position="101"/>
        <end position="125"/>
    </location>
</feature>
<dbReference type="OrthoDB" id="9778910at2"/>
<organism evidence="9 10">
    <name type="scientific">Paraconexibacter algicola</name>
    <dbReference type="NCBI Taxonomy" id="2133960"/>
    <lineage>
        <taxon>Bacteria</taxon>
        <taxon>Bacillati</taxon>
        <taxon>Actinomycetota</taxon>
        <taxon>Thermoleophilia</taxon>
        <taxon>Solirubrobacterales</taxon>
        <taxon>Paraconexibacteraceae</taxon>
        <taxon>Paraconexibacter</taxon>
    </lineage>
</organism>
<keyword evidence="5 7" id="KW-1133">Transmembrane helix</keyword>
<sequence length="318" mass="34913">MAFYIVKRLLWTVVLMVLISAITFYIFYKLPSADPAALRAGRSPSPETLALIREQLGLNNPWYTQLKDFLTDLFFHFDLGNSFVNNEPVRPTLFDRIPATLFLVFGAAVVWVIVGVTVGIISAVFRGTIWDRILMGGALLAISAPVYWLGLIALFLFSDDIGKFGILPGSGAYQDANGFFDKAHTLIMPWIVLSAAFAAIYARLLRANLLETLSEDYIRTARAKGLSERRVVLRHGLRSAGTPIVTVLGLDIGILFGGAILTESVFNIPGVGRYAFDAISRGDLATIQGTTVFLALGVALMSLIVDVIYAFLDPRVRY</sequence>
<evidence type="ECO:0000313" key="9">
    <source>
        <dbReference type="EMBL" id="PTL59305.1"/>
    </source>
</evidence>
<comment type="subcellular location">
    <subcellularLocation>
        <location evidence="1 7">Cell membrane</location>
        <topology evidence="1 7">Multi-pass membrane protein</topology>
    </subcellularLocation>
</comment>
<keyword evidence="4 7" id="KW-0812">Transmembrane</keyword>
<evidence type="ECO:0000259" key="8">
    <source>
        <dbReference type="PROSITE" id="PS50928"/>
    </source>
</evidence>
<keyword evidence="3" id="KW-1003">Cell membrane</keyword>
<comment type="caution">
    <text evidence="9">The sequence shown here is derived from an EMBL/GenBank/DDBJ whole genome shotgun (WGS) entry which is preliminary data.</text>
</comment>
<dbReference type="PROSITE" id="PS50928">
    <property type="entry name" value="ABC_TM1"/>
    <property type="match status" value="1"/>
</dbReference>
<dbReference type="Proteomes" id="UP000240739">
    <property type="component" value="Unassembled WGS sequence"/>
</dbReference>
<evidence type="ECO:0000256" key="1">
    <source>
        <dbReference type="ARBA" id="ARBA00004651"/>
    </source>
</evidence>
<dbReference type="PANTHER" id="PTHR43163:SF6">
    <property type="entry name" value="DIPEPTIDE TRANSPORT SYSTEM PERMEASE PROTEIN DPPB-RELATED"/>
    <property type="match status" value="1"/>
</dbReference>
<feature type="transmembrane region" description="Helical" evidence="7">
    <location>
        <begin position="292"/>
        <end position="312"/>
    </location>
</feature>
<accession>A0A2T4UJC1</accession>
<evidence type="ECO:0000256" key="3">
    <source>
        <dbReference type="ARBA" id="ARBA00022475"/>
    </source>
</evidence>
<evidence type="ECO:0000256" key="4">
    <source>
        <dbReference type="ARBA" id="ARBA00022692"/>
    </source>
</evidence>
<keyword evidence="2 7" id="KW-0813">Transport</keyword>
<dbReference type="GO" id="GO:0005886">
    <property type="term" value="C:plasma membrane"/>
    <property type="evidence" value="ECO:0007669"/>
    <property type="project" value="UniProtKB-SubCell"/>
</dbReference>
<dbReference type="Pfam" id="PF19300">
    <property type="entry name" value="BPD_transp_1_N"/>
    <property type="match status" value="1"/>
</dbReference>
<keyword evidence="10" id="KW-1185">Reference proteome</keyword>
<feature type="transmembrane region" description="Helical" evidence="7">
    <location>
        <begin position="187"/>
        <end position="205"/>
    </location>
</feature>
<evidence type="ECO:0000256" key="2">
    <source>
        <dbReference type="ARBA" id="ARBA00022448"/>
    </source>
</evidence>
<dbReference type="InterPro" id="IPR035906">
    <property type="entry name" value="MetI-like_sf"/>
</dbReference>
<feature type="transmembrane region" description="Helical" evidence="7">
    <location>
        <begin position="137"/>
        <end position="157"/>
    </location>
</feature>
<feature type="domain" description="ABC transmembrane type-1" evidence="8">
    <location>
        <begin position="97"/>
        <end position="309"/>
    </location>
</feature>
<evidence type="ECO:0000256" key="5">
    <source>
        <dbReference type="ARBA" id="ARBA00022989"/>
    </source>
</evidence>
<dbReference type="CDD" id="cd06261">
    <property type="entry name" value="TM_PBP2"/>
    <property type="match status" value="1"/>
</dbReference>
<dbReference type="AlphaFoldDB" id="A0A2T4UJC1"/>
<reference evidence="9 10" key="1">
    <citation type="submission" date="2018-03" db="EMBL/GenBank/DDBJ databases">
        <title>Aquarubrobacter algicola gen. nov., sp. nov., a novel actinobacterium isolated from shallow eutrophic lake during the end of cyanobacterial harmful algal blooms.</title>
        <authorList>
            <person name="Chun S.J."/>
        </authorList>
    </citation>
    <scope>NUCLEOTIDE SEQUENCE [LARGE SCALE GENOMIC DNA]</scope>
    <source>
        <strain evidence="9 10">Seoho-28</strain>
    </source>
</reference>
<dbReference type="InterPro" id="IPR045621">
    <property type="entry name" value="BPD_transp_1_N"/>
</dbReference>
<feature type="transmembrane region" description="Helical" evidence="7">
    <location>
        <begin position="240"/>
        <end position="261"/>
    </location>
</feature>
<evidence type="ECO:0000256" key="7">
    <source>
        <dbReference type="RuleBase" id="RU363032"/>
    </source>
</evidence>
<evidence type="ECO:0000313" key="10">
    <source>
        <dbReference type="Proteomes" id="UP000240739"/>
    </source>
</evidence>
<feature type="transmembrane region" description="Helical" evidence="7">
    <location>
        <begin position="9"/>
        <end position="28"/>
    </location>
</feature>
<gene>
    <name evidence="9" type="ORF">C7Y72_06390</name>
</gene>
<dbReference type="Pfam" id="PF00528">
    <property type="entry name" value="BPD_transp_1"/>
    <property type="match status" value="1"/>
</dbReference>
<dbReference type="PANTHER" id="PTHR43163">
    <property type="entry name" value="DIPEPTIDE TRANSPORT SYSTEM PERMEASE PROTEIN DPPB-RELATED"/>
    <property type="match status" value="1"/>
</dbReference>
<dbReference type="EMBL" id="PYYB01000001">
    <property type="protein sequence ID" value="PTL59305.1"/>
    <property type="molecule type" value="Genomic_DNA"/>
</dbReference>